<dbReference type="EMBL" id="MT144051">
    <property type="protein sequence ID" value="QJA47630.1"/>
    <property type="molecule type" value="Genomic_DNA"/>
</dbReference>
<evidence type="ECO:0000313" key="3">
    <source>
        <dbReference type="EMBL" id="QJA83841.1"/>
    </source>
</evidence>
<dbReference type="EMBL" id="MT144653">
    <property type="protein sequence ID" value="QJH96503.1"/>
    <property type="molecule type" value="Genomic_DNA"/>
</dbReference>
<dbReference type="NCBIfam" id="TIGR01725">
    <property type="entry name" value="phge_HK97_gp10"/>
    <property type="match status" value="1"/>
</dbReference>
<proteinExistence type="predicted"/>
<accession>A0A6H1ZKA6</accession>
<dbReference type="InterPro" id="IPR010064">
    <property type="entry name" value="HK97-gp10_tail"/>
</dbReference>
<dbReference type="EMBL" id="MT142519">
    <property type="protein sequence ID" value="QJA83841.1"/>
    <property type="molecule type" value="Genomic_DNA"/>
</dbReference>
<protein>
    <submittedName>
        <fullName evidence="1">Putative tail protein</fullName>
    </submittedName>
</protein>
<sequence length="130" mass="14501">MGVMKNLKIEGLDKLKSSLELLEKRVDGAREATLMAQAKRIKNRIIEKAPRGPTGNLKRSPVVKRMPQARNYPAIVIVAIDRKIAPHAHFVEFGTSRMAAHPFFRPVVEGEMSAVKAAIEKDLKDAVENF</sequence>
<gene>
    <name evidence="3" type="ORF">MM415A00250_0019</name>
    <name evidence="2" type="ORF">MM415B00805_0011</name>
    <name evidence="1" type="ORF">TM448A00708_0003</name>
    <name evidence="4" type="ORF">TM448B00745_0018</name>
</gene>
<organism evidence="1">
    <name type="scientific">viral metagenome</name>
    <dbReference type="NCBI Taxonomy" id="1070528"/>
    <lineage>
        <taxon>unclassified sequences</taxon>
        <taxon>metagenomes</taxon>
        <taxon>organismal metagenomes</taxon>
    </lineage>
</organism>
<dbReference type="AlphaFoldDB" id="A0A6H1ZKA6"/>
<dbReference type="EMBL" id="MT141466">
    <property type="protein sequence ID" value="QJA62267.1"/>
    <property type="molecule type" value="Genomic_DNA"/>
</dbReference>
<dbReference type="Pfam" id="PF04883">
    <property type="entry name" value="HK97-gp10_like"/>
    <property type="match status" value="1"/>
</dbReference>
<reference evidence="1" key="1">
    <citation type="submission" date="2020-03" db="EMBL/GenBank/DDBJ databases">
        <title>The deep terrestrial virosphere.</title>
        <authorList>
            <person name="Holmfeldt K."/>
            <person name="Nilsson E."/>
            <person name="Simone D."/>
            <person name="Lopez-Fernandez M."/>
            <person name="Wu X."/>
            <person name="de Brujin I."/>
            <person name="Lundin D."/>
            <person name="Andersson A."/>
            <person name="Bertilsson S."/>
            <person name="Dopson M."/>
        </authorList>
    </citation>
    <scope>NUCLEOTIDE SEQUENCE</scope>
    <source>
        <strain evidence="3">MM415A00250</strain>
        <strain evidence="2">MM415B00805</strain>
        <strain evidence="1">TM448A00708</strain>
        <strain evidence="4">TM448B00745</strain>
    </source>
</reference>
<evidence type="ECO:0000313" key="4">
    <source>
        <dbReference type="EMBL" id="QJH96503.1"/>
    </source>
</evidence>
<evidence type="ECO:0000313" key="2">
    <source>
        <dbReference type="EMBL" id="QJA62267.1"/>
    </source>
</evidence>
<evidence type="ECO:0000313" key="1">
    <source>
        <dbReference type="EMBL" id="QJA47630.1"/>
    </source>
</evidence>
<name>A0A6H1ZKA6_9ZZZZ</name>